<dbReference type="InterPro" id="IPR036397">
    <property type="entry name" value="RNaseH_sf"/>
</dbReference>
<evidence type="ECO:0000313" key="3">
    <source>
        <dbReference type="Proteomes" id="UP000095413"/>
    </source>
</evidence>
<dbReference type="Pfam" id="PF09299">
    <property type="entry name" value="Mu-transpos_C"/>
    <property type="match status" value="1"/>
</dbReference>
<dbReference type="GO" id="GO:0015074">
    <property type="term" value="P:DNA integration"/>
    <property type="evidence" value="ECO:0007669"/>
    <property type="project" value="InterPro"/>
</dbReference>
<evidence type="ECO:0000313" key="2">
    <source>
        <dbReference type="EMBL" id="CUQ02825.1"/>
    </source>
</evidence>
<dbReference type="Pfam" id="PF26078">
    <property type="entry name" value="Baseplate_J_M"/>
    <property type="match status" value="1"/>
</dbReference>
<dbReference type="OrthoDB" id="9794201at2"/>
<proteinExistence type="predicted"/>
<sequence>MAESYVTLSEAAELEGIKYKTMAQRLSRKKQAFETKTEKSETGGKDVVLVAVSSLSKQARNAWKEREKLKSFTEEFPGEQEAEQKPEVPWYVNTDVDWYIENYKERYYKAVELGNVVRKFLQYDEGDRTKYAEEFAQKHLGKGQRTLYRYTKAYLEASAWADKLQKEDGAGYEFLKVLCLCRKPKETGCFPSIKPEVKQVIKNIWFNEDFARNQGTREMLYEKLNAIANINKWEKIPSYQTVTRYISYLMEDEGMKNAYFLASRGTREYKNKVMVKGSRDTKGLQVMQIVMGDEHTFDCWVSYKQPNGKVIAIKPHLAAWVDMRSRVIMGDVLCKDANSDILKQSLLKMLYSEPGGVPEYLYIDNGKDYTAKTMTGRDRNDRSGMNFDNETMGFYKSIGIKDDHRALPYEPWSKGQIERFFRTVCNKFTRWMKSYTGTLTGSKTSDKVDKDIKRMLERGELLTMEEFYEKWHEWLTTVYMHTEHSGLKKMGETYKKPYDCFMNEDRYFKAAPPKSYATMLMMKSDNVLVRNIGITKWGYEYRSDELCDYIGRKVDIKYDPDDMSSWAELATRTIEEKLRNAAKAVPGVLDARIDAQHPRGQGTVDVIIIGAAGEASPELIRKVGEAIEPLKGNYEDYLVKPSEVVRQDFELVIYLAEDAATDGVDGQAAKLIEDMMALTRGEMNTLYRDSIIHVLSAKIDNYRKTDILKPSEDMLLEQDKVIMAGDINVSVRNVAQSSREKE</sequence>
<dbReference type="EMBL" id="CZBA01000031">
    <property type="protein sequence ID" value="CUQ02825.1"/>
    <property type="molecule type" value="Genomic_DNA"/>
</dbReference>
<organism evidence="2 3">
    <name type="scientific">Blautia obeum</name>
    <dbReference type="NCBI Taxonomy" id="40520"/>
    <lineage>
        <taxon>Bacteria</taxon>
        <taxon>Bacillati</taxon>
        <taxon>Bacillota</taxon>
        <taxon>Clostridia</taxon>
        <taxon>Lachnospirales</taxon>
        <taxon>Lachnospiraceae</taxon>
        <taxon>Blautia</taxon>
    </lineage>
</organism>
<dbReference type="GO" id="GO:0006313">
    <property type="term" value="P:DNA transposition"/>
    <property type="evidence" value="ECO:0007669"/>
    <property type="project" value="InterPro"/>
</dbReference>
<dbReference type="AlphaFoldDB" id="A0A174T558"/>
<dbReference type="Gene3D" id="3.30.420.10">
    <property type="entry name" value="Ribonuclease H-like superfamily/Ribonuclease H"/>
    <property type="match status" value="1"/>
</dbReference>
<dbReference type="InterPro" id="IPR058531">
    <property type="entry name" value="Baseplate_J_M"/>
</dbReference>
<dbReference type="SUPFAM" id="SSF50610">
    <property type="entry name" value="mu transposase, C-terminal domain"/>
    <property type="match status" value="1"/>
</dbReference>
<dbReference type="SUPFAM" id="SSF53098">
    <property type="entry name" value="Ribonuclease H-like"/>
    <property type="match status" value="1"/>
</dbReference>
<dbReference type="RefSeq" id="WP_081019508.1">
    <property type="nucleotide sequence ID" value="NZ_CZBA01000031.1"/>
</dbReference>
<name>A0A174T558_9FIRM</name>
<dbReference type="Pfam" id="PF02914">
    <property type="entry name" value="DDE_2"/>
    <property type="match status" value="1"/>
</dbReference>
<dbReference type="InterPro" id="IPR004189">
    <property type="entry name" value="Phage_Mu_transposase"/>
</dbReference>
<dbReference type="InterPro" id="IPR015378">
    <property type="entry name" value="Transposase-like_Mu_C"/>
</dbReference>
<dbReference type="PROSITE" id="PS50994">
    <property type="entry name" value="INTEGRASE"/>
    <property type="match status" value="1"/>
</dbReference>
<evidence type="ECO:0000259" key="1">
    <source>
        <dbReference type="PROSITE" id="PS50994"/>
    </source>
</evidence>
<dbReference type="GO" id="GO:0004803">
    <property type="term" value="F:transposase activity"/>
    <property type="evidence" value="ECO:0007669"/>
    <property type="project" value="InterPro"/>
</dbReference>
<feature type="domain" description="Integrase catalytic" evidence="1">
    <location>
        <begin position="291"/>
        <end position="505"/>
    </location>
</feature>
<dbReference type="InterPro" id="IPR009004">
    <property type="entry name" value="Transposase_Mu_C"/>
</dbReference>
<dbReference type="InterPro" id="IPR001584">
    <property type="entry name" value="Integrase_cat-core"/>
</dbReference>
<dbReference type="InterPro" id="IPR012337">
    <property type="entry name" value="RNaseH-like_sf"/>
</dbReference>
<dbReference type="GO" id="GO:0003677">
    <property type="term" value="F:DNA binding"/>
    <property type="evidence" value="ECO:0007669"/>
    <property type="project" value="InterPro"/>
</dbReference>
<protein>
    <submittedName>
        <fullName evidence="2">Uncharacterized homolog of phage Mu protein gp47</fullName>
    </submittedName>
</protein>
<gene>
    <name evidence="2" type="ORF">ERS852533_03465</name>
</gene>
<reference evidence="2 3" key="1">
    <citation type="submission" date="2015-09" db="EMBL/GenBank/DDBJ databases">
        <authorList>
            <consortium name="Pathogen Informatics"/>
        </authorList>
    </citation>
    <scope>NUCLEOTIDE SEQUENCE [LARGE SCALE GENOMIC DNA]</scope>
    <source>
        <strain evidence="2 3">2789STDY5834921</strain>
    </source>
</reference>
<accession>A0A174T558</accession>
<dbReference type="Proteomes" id="UP000095413">
    <property type="component" value="Unassembled WGS sequence"/>
</dbReference>